<dbReference type="InterPro" id="IPR034471">
    <property type="entry name" value="GDGT/MA_synthase"/>
</dbReference>
<protein>
    <submittedName>
        <fullName evidence="8">Radical SAM protein</fullName>
    </submittedName>
</protein>
<gene>
    <name evidence="9" type="ORF">ENM66_06390</name>
    <name evidence="8" type="ORF">ENP99_01280</name>
</gene>
<dbReference type="SFLD" id="SFLDG01100">
    <property type="entry name" value="methyltransferase_(Class_D)"/>
    <property type="match status" value="1"/>
</dbReference>
<dbReference type="SFLD" id="SFLDG01067">
    <property type="entry name" value="SPASM/twitch_domain_containing"/>
    <property type="match status" value="1"/>
</dbReference>
<dbReference type="InterPro" id="IPR007197">
    <property type="entry name" value="rSAM"/>
</dbReference>
<sequence>MSTEKPAIVATVDKEKQVIHVGKRIIPLGGPLPSVNEKERVIRYTSSLCPHCFRPLPAVIIERDNKLYIKRQCPEHGEVEEVYFGDAEMFRKFERFSYEGYGSGHIYTAATAPCPFSCGLCPLHKSHTALLNIVVTNRCDLSCWYCFYYAERAGYVYEPTIEEVTKMVEAVKRQPGVVVAVQLTGGEPTLREDLVDIVKALRDVGVRHIQLNTHGIKFAKLYMEDPAKAVDYTKSLRSAGINTVYLSFDGITPETNPKNHWEIPYTFEAFRAGSMTSVVFVPTVIRGVNDHELGDIVKIAAYNMDIVRAVNFQPVSLVGMMRKQDRAKYRITIPEVIEKLEEQLGGDVTKDDWFPVGAAVPIARFLELLDPSKRAEFTTHSVCGAATYVYVKRVDNNLKFIPITKLVDAQGLLEYLDKKYEALRDKPKFLAKLLGAPSIISILNKFILWENVPEELKKELRSIILDIFIHRNYDALGKFHYKFLFIGMMHFMDEWNYDIERVMRCVIHYALPDGRIIPFCAFNILNDIYRDTPQKTYGIPLEEYTKKYGEKAIEGQKYVRSKDSIEKMVKGEPYQRFYRPVIHKVKEFYPTLLA</sequence>
<dbReference type="PANTHER" id="PTHR43306:SF1">
    <property type="entry name" value="7,8-DIHYDRO-6-HYDROXYMETHYLPTERIN DIMETHYLTRANSFERASE"/>
    <property type="match status" value="1"/>
</dbReference>
<dbReference type="SUPFAM" id="SSF102114">
    <property type="entry name" value="Radical SAM enzymes"/>
    <property type="match status" value="1"/>
</dbReference>
<dbReference type="GO" id="GO:0046872">
    <property type="term" value="F:metal ion binding"/>
    <property type="evidence" value="ECO:0007669"/>
    <property type="project" value="UniProtKB-KW"/>
</dbReference>
<dbReference type="NCBIfam" id="NF045702">
    <property type="entry name" value="rSAM_GDGT_ether"/>
    <property type="match status" value="1"/>
</dbReference>
<feature type="domain" description="Radical SAM core" evidence="7">
    <location>
        <begin position="123"/>
        <end position="355"/>
    </location>
</feature>
<dbReference type="InterPro" id="IPR058240">
    <property type="entry name" value="rSAM_sf"/>
</dbReference>
<name>A0A7J2T9M9_9CREN</name>
<accession>A0A7J2T9M9</accession>
<dbReference type="AlphaFoldDB" id="A0A7J2T9M9"/>
<evidence type="ECO:0000256" key="6">
    <source>
        <dbReference type="ARBA" id="ARBA00023014"/>
    </source>
</evidence>
<evidence type="ECO:0000256" key="2">
    <source>
        <dbReference type="ARBA" id="ARBA00022485"/>
    </source>
</evidence>
<dbReference type="InterPro" id="IPR034474">
    <property type="entry name" value="Methyltransferase_Class_D"/>
</dbReference>
<evidence type="ECO:0000256" key="3">
    <source>
        <dbReference type="ARBA" id="ARBA00022691"/>
    </source>
</evidence>
<evidence type="ECO:0000256" key="5">
    <source>
        <dbReference type="ARBA" id="ARBA00023004"/>
    </source>
</evidence>
<comment type="cofactor">
    <cofactor evidence="1">
        <name>[4Fe-4S] cluster</name>
        <dbReference type="ChEBI" id="CHEBI:49883"/>
    </cofactor>
</comment>
<dbReference type="InterPro" id="IPR013785">
    <property type="entry name" value="Aldolase_TIM"/>
</dbReference>
<organism evidence="8">
    <name type="scientific">Ignisphaera aggregans</name>
    <dbReference type="NCBI Taxonomy" id="334771"/>
    <lineage>
        <taxon>Archaea</taxon>
        <taxon>Thermoproteota</taxon>
        <taxon>Thermoprotei</taxon>
        <taxon>Desulfurococcales</taxon>
        <taxon>Desulfurococcaceae</taxon>
        <taxon>Ignisphaera</taxon>
    </lineage>
</organism>
<keyword evidence="6" id="KW-0411">Iron-sulfur</keyword>
<dbReference type="InterPro" id="IPR000385">
    <property type="entry name" value="MoaA_NifB_PqqE_Fe-S-bd_CS"/>
</dbReference>
<evidence type="ECO:0000313" key="9">
    <source>
        <dbReference type="EMBL" id="HHQ50961.1"/>
    </source>
</evidence>
<keyword evidence="2" id="KW-0004">4Fe-4S</keyword>
<dbReference type="PROSITE" id="PS51918">
    <property type="entry name" value="RADICAL_SAM"/>
    <property type="match status" value="1"/>
</dbReference>
<dbReference type="PROSITE" id="PS01305">
    <property type="entry name" value="MOAA_NIFB_PQQE"/>
    <property type="match status" value="1"/>
</dbReference>
<evidence type="ECO:0000313" key="8">
    <source>
        <dbReference type="EMBL" id="HEH30740.1"/>
    </source>
</evidence>
<proteinExistence type="predicted"/>
<dbReference type="SFLD" id="SFLDS00029">
    <property type="entry name" value="Radical_SAM"/>
    <property type="match status" value="1"/>
</dbReference>
<keyword evidence="3" id="KW-0949">S-adenosyl-L-methionine</keyword>
<keyword evidence="4" id="KW-0479">Metal-binding</keyword>
<reference evidence="8" key="1">
    <citation type="journal article" date="2020" name="mSystems">
        <title>Genome- and Community-Level Interaction Insights into Carbon Utilization and Element Cycling Functions of Hydrothermarchaeota in Hydrothermal Sediment.</title>
        <authorList>
            <person name="Zhou Z."/>
            <person name="Liu Y."/>
            <person name="Xu W."/>
            <person name="Pan J."/>
            <person name="Luo Z.H."/>
            <person name="Li M."/>
        </authorList>
    </citation>
    <scope>NUCLEOTIDE SEQUENCE [LARGE SCALE GENOMIC DNA]</scope>
    <source>
        <strain evidence="9">SpSt-1105</strain>
        <strain evidence="8">SpSt-27</strain>
    </source>
</reference>
<dbReference type="GO" id="GO:0008168">
    <property type="term" value="F:methyltransferase activity"/>
    <property type="evidence" value="ECO:0007669"/>
    <property type="project" value="InterPro"/>
</dbReference>
<evidence type="ECO:0000259" key="7">
    <source>
        <dbReference type="PROSITE" id="PS51918"/>
    </source>
</evidence>
<dbReference type="CDD" id="cd01335">
    <property type="entry name" value="Radical_SAM"/>
    <property type="match status" value="1"/>
</dbReference>
<dbReference type="PANTHER" id="PTHR43306">
    <property type="entry name" value="7,8-DIHYDRO-6-HYDROXYMETHYLPTERIN DIMETHYLTRANSFERASE"/>
    <property type="match status" value="1"/>
</dbReference>
<comment type="caution">
    <text evidence="8">The sequence shown here is derived from an EMBL/GenBank/DDBJ whole genome shotgun (WGS) entry which is preliminary data.</text>
</comment>
<evidence type="ECO:0000256" key="1">
    <source>
        <dbReference type="ARBA" id="ARBA00001966"/>
    </source>
</evidence>
<keyword evidence="5" id="KW-0408">Iron</keyword>
<dbReference type="EMBL" id="DSLL01000009">
    <property type="protein sequence ID" value="HEH30740.1"/>
    <property type="molecule type" value="Genomic_DNA"/>
</dbReference>
<dbReference type="Gene3D" id="3.20.20.70">
    <property type="entry name" value="Aldolase class I"/>
    <property type="match status" value="1"/>
</dbReference>
<dbReference type="InterPro" id="IPR056488">
    <property type="entry name" value="Zn_ribbon_HMPTM"/>
</dbReference>
<dbReference type="Pfam" id="PF04055">
    <property type="entry name" value="Radical_SAM"/>
    <property type="match status" value="1"/>
</dbReference>
<dbReference type="GO" id="GO:0051539">
    <property type="term" value="F:4 iron, 4 sulfur cluster binding"/>
    <property type="evidence" value="ECO:0007669"/>
    <property type="project" value="UniProtKB-KW"/>
</dbReference>
<dbReference type="SFLD" id="SFLDF00385">
    <property type="entry name" value="7_8-dihydro-6-hydroxymethylpte"/>
    <property type="match status" value="1"/>
</dbReference>
<dbReference type="Pfam" id="PF23545">
    <property type="entry name" value="Zn_ribbon_HMPTM"/>
    <property type="match status" value="1"/>
</dbReference>
<dbReference type="EMBL" id="DRYQ01000088">
    <property type="protein sequence ID" value="HHQ50961.1"/>
    <property type="molecule type" value="Genomic_DNA"/>
</dbReference>
<evidence type="ECO:0000256" key="4">
    <source>
        <dbReference type="ARBA" id="ARBA00022723"/>
    </source>
</evidence>